<dbReference type="AlphaFoldDB" id="A0A6P8HND8"/>
<feature type="coiled-coil region" evidence="1">
    <location>
        <begin position="732"/>
        <end position="813"/>
    </location>
</feature>
<proteinExistence type="predicted"/>
<evidence type="ECO:0000313" key="3">
    <source>
        <dbReference type="Proteomes" id="UP000515163"/>
    </source>
</evidence>
<dbReference type="InterPro" id="IPR033290">
    <property type="entry name" value="CCDC39"/>
</dbReference>
<feature type="region of interest" description="Disordered" evidence="2">
    <location>
        <begin position="1"/>
        <end position="36"/>
    </location>
</feature>
<dbReference type="GeneID" id="116291159"/>
<accession>A0A6P8HND8</accession>
<dbReference type="InterPro" id="IPR037386">
    <property type="entry name" value="CCDC40"/>
</dbReference>
<keyword evidence="3" id="KW-1185">Reference proteome</keyword>
<evidence type="ECO:0000313" key="4">
    <source>
        <dbReference type="RefSeq" id="XP_031554142.1"/>
    </source>
</evidence>
<dbReference type="OrthoDB" id="188741at2759"/>
<feature type="coiled-coil region" evidence="1">
    <location>
        <begin position="387"/>
        <end position="477"/>
    </location>
</feature>
<feature type="coiled-coil region" evidence="1">
    <location>
        <begin position="275"/>
        <end position="358"/>
    </location>
</feature>
<protein>
    <submittedName>
        <fullName evidence="4">Coiled-coil domain-containing protein 40-like</fullName>
    </submittedName>
</protein>
<dbReference type="FunCoup" id="A0A6P8HND8">
    <property type="interactions" value="129"/>
</dbReference>
<evidence type="ECO:0000256" key="1">
    <source>
        <dbReference type="SAM" id="Coils"/>
    </source>
</evidence>
<organism evidence="3 4">
    <name type="scientific">Actinia tenebrosa</name>
    <name type="common">Australian red waratah sea anemone</name>
    <dbReference type="NCBI Taxonomy" id="6105"/>
    <lineage>
        <taxon>Eukaryota</taxon>
        <taxon>Metazoa</taxon>
        <taxon>Cnidaria</taxon>
        <taxon>Anthozoa</taxon>
        <taxon>Hexacorallia</taxon>
        <taxon>Actiniaria</taxon>
        <taxon>Actiniidae</taxon>
        <taxon>Actinia</taxon>
    </lineage>
</organism>
<feature type="coiled-coil region" evidence="1">
    <location>
        <begin position="848"/>
        <end position="924"/>
    </location>
</feature>
<dbReference type="Proteomes" id="UP000515163">
    <property type="component" value="Unplaced"/>
</dbReference>
<dbReference type="RefSeq" id="XP_031554142.1">
    <property type="nucleotide sequence ID" value="XM_031698282.1"/>
</dbReference>
<dbReference type="Pfam" id="PF24161">
    <property type="entry name" value="CCDC39"/>
    <property type="match status" value="1"/>
</dbReference>
<feature type="region of interest" description="Disordered" evidence="2">
    <location>
        <begin position="100"/>
        <end position="136"/>
    </location>
</feature>
<dbReference type="InParanoid" id="A0A6P8HND8"/>
<dbReference type="GO" id="GO:0005737">
    <property type="term" value="C:cytoplasm"/>
    <property type="evidence" value="ECO:0007669"/>
    <property type="project" value="TreeGrafter"/>
</dbReference>
<feature type="region of interest" description="Disordered" evidence="2">
    <location>
        <begin position="49"/>
        <end position="73"/>
    </location>
</feature>
<dbReference type="PANTHER" id="PTHR16275">
    <property type="entry name" value="COILED-COIL DOMAIN-CONTAINING PROTEIN 40"/>
    <property type="match status" value="1"/>
</dbReference>
<sequence length="1000" mass="115535">MADNENIDAKEESKAAEERPASAGSKGSEGSKKSLGDAVSKLTVKALKDFRLSDPSDADTTVTGAESEGIVPTANFDIDIPSLDLPEGLGQTILAGNADFNTGLDDVEDGNVGEDEDVDQDGDDEELSEDESEGESEMVVLDPDHPLMIRFQQAYKAHLIKQEEKLTLEERELLEAVKNKKKEREELGVQLYGAQQELARQQMLLEKEHDIFNDINQRRNQCEMSLKEVKDMHKQIIDEMNHNRKKAIELRTEVENITARLHYMEEAKEDVRSDIAVMRRAAEKADVEVAKAESDKKKQDLLVDMLTQRVDHLREEINMYEAQCVAQSEETKAAQKNLSEALTEIEALHLEQKQLLQQWNSSLIGMKRRDEAYSAMQEALNLQRQRILAIETEIEGYKKSISKAQEQNEQITMTQIKIEQDISMVKKLMSISKTKLEALKTEYSTYTRTLHQTEQQLNRAQTEVVLKENELTALRKQIEREFLEKVGLEDAIMEKLRSQLTMDKATQYTKKMTDKMRRRATELENQVAEVENEIARDVLEISNTSTRVKQLQSIMDQLNDEIHKKNEDISKIEGEIIKRNAVIERKQGSIDQLNKKVEQIKSNSGGEETGPMELQIHTLQKQIEARMNDIIQLQQFWLRGQSELVKTIKDVQQQNQDMEYVKKQYTILQQKKMRIEGEIDSHEHEIADINRNVRNMQNDMIKLNTLITKEHGYKMNLAQENTLTESDFIQSLREAERESLKMQDQIEALTEEKERLLNSLVEAERQIMLWEKKTQLAREAKNAVDTDYGHGEIHAMKAEIHRMEVRYSQLMRQQEKMIQDMEKAVVRRETIVTRGDAQSKMGKVANTKGSLQKKLIEMKKKIRQTNNDANACDVEIQSFREKQMQVSRDLEEKQVTCQQLQSRADELETEIDKMTEDRQRNLSEIVAKQQKAKYYTKLKEGRYTPLCKTPESLEAEMQKQRDRLQSLMTIVDKLNQEFPHAQQVLRNVTLSLSQRGLPDD</sequence>
<reference evidence="4" key="1">
    <citation type="submission" date="2025-08" db="UniProtKB">
        <authorList>
            <consortium name="RefSeq"/>
        </authorList>
    </citation>
    <scope>IDENTIFICATION</scope>
    <source>
        <tissue evidence="4">Tentacle</tissue>
    </source>
</reference>
<feature type="coiled-coil region" evidence="1">
    <location>
        <begin position="665"/>
        <end position="706"/>
    </location>
</feature>
<gene>
    <name evidence="4" type="primary">LOC116291159</name>
</gene>
<dbReference type="PANTHER" id="PTHR16275:SF8">
    <property type="entry name" value="COILED-COIL DOMAIN-CONTAINING PROTEIN 40"/>
    <property type="match status" value="1"/>
</dbReference>
<name>A0A6P8HND8_ACTTE</name>
<feature type="compositionally biased region" description="Basic and acidic residues" evidence="2">
    <location>
        <begin position="7"/>
        <end position="20"/>
    </location>
</feature>
<feature type="coiled-coil region" evidence="1">
    <location>
        <begin position="513"/>
        <end position="603"/>
    </location>
</feature>
<evidence type="ECO:0000256" key="2">
    <source>
        <dbReference type="SAM" id="MobiDB-lite"/>
    </source>
</evidence>
<keyword evidence="1" id="KW-0175">Coiled coil</keyword>
<dbReference type="GO" id="GO:0035082">
    <property type="term" value="P:axoneme assembly"/>
    <property type="evidence" value="ECO:0007669"/>
    <property type="project" value="InterPro"/>
</dbReference>
<dbReference type="KEGG" id="aten:116291159"/>
<feature type="compositionally biased region" description="Acidic residues" evidence="2">
    <location>
        <begin position="105"/>
        <end position="136"/>
    </location>
</feature>
<feature type="coiled-coil region" evidence="1">
    <location>
        <begin position="159"/>
        <end position="186"/>
    </location>
</feature>